<comment type="similarity">
    <text evidence="3">Belongs to the UPP synthase family.</text>
</comment>
<comment type="catalytic activity">
    <reaction evidence="7">
        <text>n isopentenyl diphosphate + (2E,6E)-farnesyl diphosphate = a di-trans,poly-cis-polyprenyl diphosphate + n diphosphate</text>
        <dbReference type="Rhea" id="RHEA:53008"/>
        <dbReference type="Rhea" id="RHEA-COMP:19494"/>
        <dbReference type="ChEBI" id="CHEBI:33019"/>
        <dbReference type="ChEBI" id="CHEBI:128769"/>
        <dbReference type="ChEBI" id="CHEBI:136960"/>
        <dbReference type="ChEBI" id="CHEBI:175763"/>
        <dbReference type="EC" id="2.5.1.87"/>
    </reaction>
</comment>
<keyword evidence="6" id="KW-0460">Magnesium</keyword>
<sequence>MEFREVTWRAYCYISQVGNFVLQLLWHIIHFIVSIYYLVVGIACALKSYLISSGLWKKYKAFNSGKIQYLAIVVESEEAYQTSRVVKLLSWLEAIGVKHVCLYDAEGENFKLFKHCHSSQWA</sequence>
<evidence type="ECO:0000256" key="1">
    <source>
        <dbReference type="ARBA" id="ARBA00001946"/>
    </source>
</evidence>
<evidence type="ECO:0000256" key="3">
    <source>
        <dbReference type="ARBA" id="ARBA00005432"/>
    </source>
</evidence>
<evidence type="ECO:0000256" key="5">
    <source>
        <dbReference type="ARBA" id="ARBA00022679"/>
    </source>
</evidence>
<accession>A0AA87ZN32</accession>
<dbReference type="EMBL" id="BTGU01000006">
    <property type="protein sequence ID" value="GMN36469.1"/>
    <property type="molecule type" value="Genomic_DNA"/>
</dbReference>
<organism evidence="9 10">
    <name type="scientific">Ficus carica</name>
    <name type="common">Common fig</name>
    <dbReference type="NCBI Taxonomy" id="3494"/>
    <lineage>
        <taxon>Eukaryota</taxon>
        <taxon>Viridiplantae</taxon>
        <taxon>Streptophyta</taxon>
        <taxon>Embryophyta</taxon>
        <taxon>Tracheophyta</taxon>
        <taxon>Spermatophyta</taxon>
        <taxon>Magnoliopsida</taxon>
        <taxon>eudicotyledons</taxon>
        <taxon>Gunneridae</taxon>
        <taxon>Pentapetalae</taxon>
        <taxon>rosids</taxon>
        <taxon>fabids</taxon>
        <taxon>Rosales</taxon>
        <taxon>Moraceae</taxon>
        <taxon>Ficeae</taxon>
        <taxon>Ficus</taxon>
    </lineage>
</organism>
<evidence type="ECO:0000313" key="10">
    <source>
        <dbReference type="Proteomes" id="UP001187192"/>
    </source>
</evidence>
<evidence type="ECO:0000313" key="9">
    <source>
        <dbReference type="EMBL" id="GMN36469.1"/>
    </source>
</evidence>
<comment type="pathway">
    <text evidence="2">Protein modification; protein glycosylation.</text>
</comment>
<evidence type="ECO:0000256" key="6">
    <source>
        <dbReference type="ARBA" id="ARBA00022842"/>
    </source>
</evidence>
<dbReference type="PANTHER" id="PTHR21528">
    <property type="entry name" value="DEHYDRODOLICHYL DIPHOSPHATE SYNTHASE COMPLEX SUBUNIT NUS1"/>
    <property type="match status" value="1"/>
</dbReference>
<keyword evidence="10" id="KW-1185">Reference proteome</keyword>
<dbReference type="AlphaFoldDB" id="A0AA87ZN32"/>
<keyword evidence="8" id="KW-0812">Transmembrane</keyword>
<reference evidence="9" key="1">
    <citation type="submission" date="2023-07" db="EMBL/GenBank/DDBJ databases">
        <title>draft genome sequence of fig (Ficus carica).</title>
        <authorList>
            <person name="Takahashi T."/>
            <person name="Nishimura K."/>
        </authorList>
    </citation>
    <scope>NUCLEOTIDE SEQUENCE</scope>
</reference>
<evidence type="ECO:0000256" key="2">
    <source>
        <dbReference type="ARBA" id="ARBA00004922"/>
    </source>
</evidence>
<gene>
    <name evidence="9" type="ORF">TIFTF001_006049</name>
</gene>
<evidence type="ECO:0000256" key="4">
    <source>
        <dbReference type="ARBA" id="ARBA00012596"/>
    </source>
</evidence>
<name>A0AA87ZN32_FICCA</name>
<dbReference type="Proteomes" id="UP001187192">
    <property type="component" value="Unassembled WGS sequence"/>
</dbReference>
<dbReference type="GO" id="GO:0045547">
    <property type="term" value="F:ditrans,polycis-polyprenyl diphosphate synthase [(2E,6E)-farnesyl diphosphate specific] activity"/>
    <property type="evidence" value="ECO:0007669"/>
    <property type="project" value="UniProtKB-EC"/>
</dbReference>
<evidence type="ECO:0000256" key="7">
    <source>
        <dbReference type="ARBA" id="ARBA00047353"/>
    </source>
</evidence>
<dbReference type="EC" id="2.5.1.87" evidence="4"/>
<keyword evidence="5" id="KW-0808">Transferase</keyword>
<dbReference type="PANTHER" id="PTHR21528:SF0">
    <property type="entry name" value="DEHYDRODOLICHYL DIPHOSPHATE SYNTHASE COMPLEX SUBUNIT NUS1"/>
    <property type="match status" value="1"/>
</dbReference>
<evidence type="ECO:0000256" key="8">
    <source>
        <dbReference type="SAM" id="Phobius"/>
    </source>
</evidence>
<proteinExistence type="inferred from homology"/>
<dbReference type="InterPro" id="IPR038887">
    <property type="entry name" value="Nus1/NgBR"/>
</dbReference>
<keyword evidence="8" id="KW-1133">Transmembrane helix</keyword>
<keyword evidence="8" id="KW-0472">Membrane</keyword>
<dbReference type="GO" id="GO:1904423">
    <property type="term" value="C:dehydrodolichyl diphosphate synthase complex"/>
    <property type="evidence" value="ECO:0007669"/>
    <property type="project" value="InterPro"/>
</dbReference>
<feature type="transmembrane region" description="Helical" evidence="8">
    <location>
        <begin position="24"/>
        <end position="50"/>
    </location>
</feature>
<protein>
    <recommendedName>
        <fullName evidence="4">ditrans,polycis-polyprenyl diphosphate synthase [(2E,6E)-farnesyldiphosphate specific]</fullName>
        <ecNumber evidence="4">2.5.1.87</ecNumber>
    </recommendedName>
</protein>
<dbReference type="GO" id="GO:0005789">
    <property type="term" value="C:endoplasmic reticulum membrane"/>
    <property type="evidence" value="ECO:0007669"/>
    <property type="project" value="TreeGrafter"/>
</dbReference>
<comment type="cofactor">
    <cofactor evidence="1">
        <name>Mg(2+)</name>
        <dbReference type="ChEBI" id="CHEBI:18420"/>
    </cofactor>
</comment>
<comment type="caution">
    <text evidence="9">The sequence shown here is derived from an EMBL/GenBank/DDBJ whole genome shotgun (WGS) entry which is preliminary data.</text>
</comment>